<reference evidence="2" key="1">
    <citation type="submission" date="2019-02" db="EMBL/GenBank/DDBJ databases">
        <authorList>
            <person name="Gruber-Vodicka R. H."/>
            <person name="Seah K. B. B."/>
        </authorList>
    </citation>
    <scope>NUCLEOTIDE SEQUENCE</scope>
    <source>
        <strain evidence="2">BECK_BY7</strain>
    </source>
</reference>
<evidence type="ECO:0000313" key="2">
    <source>
        <dbReference type="EMBL" id="VFK14812.1"/>
    </source>
</evidence>
<dbReference type="InterPro" id="IPR016035">
    <property type="entry name" value="Acyl_Trfase/lysoPLipase"/>
</dbReference>
<feature type="compositionally biased region" description="Low complexity" evidence="1">
    <location>
        <begin position="189"/>
        <end position="204"/>
    </location>
</feature>
<organism evidence="2">
    <name type="scientific">Candidatus Kentrum sp. LFY</name>
    <dbReference type="NCBI Taxonomy" id="2126342"/>
    <lineage>
        <taxon>Bacteria</taxon>
        <taxon>Pseudomonadati</taxon>
        <taxon>Pseudomonadota</taxon>
        <taxon>Gammaproteobacteria</taxon>
        <taxon>Candidatus Kentrum</taxon>
    </lineage>
</organism>
<protein>
    <submittedName>
        <fullName evidence="2">Uncharacterized protein</fullName>
    </submittedName>
</protein>
<feature type="region of interest" description="Disordered" evidence="1">
    <location>
        <begin position="184"/>
        <end position="213"/>
    </location>
</feature>
<gene>
    <name evidence="2" type="ORF">BECKLFY1418C_GA0070996_101114</name>
</gene>
<dbReference type="Gene3D" id="3.40.366.10">
    <property type="entry name" value="Malonyl-Coenzyme A Acyl Carrier Protein, domain 2"/>
    <property type="match status" value="1"/>
</dbReference>
<dbReference type="InterPro" id="IPR001227">
    <property type="entry name" value="Ac_transferase_dom_sf"/>
</dbReference>
<dbReference type="GO" id="GO:0016740">
    <property type="term" value="F:transferase activity"/>
    <property type="evidence" value="ECO:0007669"/>
    <property type="project" value="InterPro"/>
</dbReference>
<proteinExistence type="predicted"/>
<dbReference type="EMBL" id="CAADFN010000011">
    <property type="protein sequence ID" value="VFK14812.1"/>
    <property type="molecule type" value="Genomic_DNA"/>
</dbReference>
<dbReference type="AlphaFoldDB" id="A0A450WCN7"/>
<accession>A0A450WCN7</accession>
<dbReference type="SUPFAM" id="SSF52151">
    <property type="entry name" value="FabD/lysophospholipase-like"/>
    <property type="match status" value="1"/>
</dbReference>
<name>A0A450WCN7_9GAMM</name>
<evidence type="ECO:0000256" key="1">
    <source>
        <dbReference type="SAM" id="MobiDB-lite"/>
    </source>
</evidence>
<sequence length="213" mass="22966">MAIRFWPGLARLKLPGPRSPVAGEMAFVFTGAAAAHGGMGRGLLLALPSLWAECTKRSLPIDEKIIELIYGGHNRWHEDPVGQLIATSLLCQLHATLTLDLFDLEPTAVLGLSSGESNALFAFGVWKDISLSSDIRSSGIYGRLLMGDCRAAAKSWSLSDNETVRWRNWHLLAPLEEVRRAVAEEPRGVPMSPSSKVPPSASSVARRTPVGGS</sequence>